<reference evidence="3" key="1">
    <citation type="submission" date="2010-08" db="EMBL/GenBank/DDBJ databases">
        <authorList>
            <consortium name="Caenorhabditis japonica Sequencing Consortium"/>
            <person name="Wilson R.K."/>
        </authorList>
    </citation>
    <scope>NUCLEOTIDE SEQUENCE [LARGE SCALE GENOMIC DNA]</scope>
    <source>
        <strain evidence="3">DF5081</strain>
    </source>
</reference>
<keyword evidence="1" id="KW-0812">Transmembrane</keyword>
<proteinExistence type="predicted"/>
<dbReference type="InterPro" id="IPR053132">
    <property type="entry name" value="Mesendoderm_Regulator"/>
</dbReference>
<keyword evidence="1" id="KW-0472">Membrane</keyword>
<sequence>MREAHDACTTLSASLSAPVELVFMLSIKAILCITAACFFVASTCANASGKGTLRVSLHTNKKCHVHVAVDLAYSKFTLYYNEPRHISFHPTNNATHIYMNIGVTESSEISQHVLFKLEPSFIDRNLTFGEFEIKVEAFYECNPGYEGANCEVAQAPTNLSEVLKVPMSQTKDVINFPADKTLADTTTTTTKPPVSKIKLESNINMGEPAKTILLALMFLTINAALSCLLFMVIVRFRKNLAERCVFVDLESVEKPPPYSKSLFDPDMHRFEKEKDIECANLANANVKTGVF</sequence>
<dbReference type="PANTHER" id="PTHR35855:SF1">
    <property type="entry name" value="CUB DOMAIN-CONTAINING PROTEIN-RELATED"/>
    <property type="match status" value="1"/>
</dbReference>
<feature type="transmembrane region" description="Helical" evidence="1">
    <location>
        <begin position="21"/>
        <end position="41"/>
    </location>
</feature>
<dbReference type="AlphaFoldDB" id="A0A8R1I296"/>
<evidence type="ECO:0000256" key="1">
    <source>
        <dbReference type="SAM" id="Phobius"/>
    </source>
</evidence>
<name>A0A8R1I296_CAEJA</name>
<keyword evidence="1" id="KW-1133">Transmembrane helix</keyword>
<feature type="transmembrane region" description="Helical" evidence="1">
    <location>
        <begin position="212"/>
        <end position="234"/>
    </location>
</feature>
<protein>
    <submittedName>
        <fullName evidence="2">Uncharacterized protein</fullName>
    </submittedName>
</protein>
<organism evidence="2 3">
    <name type="scientific">Caenorhabditis japonica</name>
    <dbReference type="NCBI Taxonomy" id="281687"/>
    <lineage>
        <taxon>Eukaryota</taxon>
        <taxon>Metazoa</taxon>
        <taxon>Ecdysozoa</taxon>
        <taxon>Nematoda</taxon>
        <taxon>Chromadorea</taxon>
        <taxon>Rhabditida</taxon>
        <taxon>Rhabditina</taxon>
        <taxon>Rhabditomorpha</taxon>
        <taxon>Rhabditoidea</taxon>
        <taxon>Rhabditidae</taxon>
        <taxon>Peloderinae</taxon>
        <taxon>Caenorhabditis</taxon>
    </lineage>
</organism>
<dbReference type="Proteomes" id="UP000005237">
    <property type="component" value="Unassembled WGS sequence"/>
</dbReference>
<keyword evidence="3" id="KW-1185">Reference proteome</keyword>
<dbReference type="PANTHER" id="PTHR35855">
    <property type="entry name" value="PROTEIN CBG11437-RELATED"/>
    <property type="match status" value="1"/>
</dbReference>
<evidence type="ECO:0000313" key="3">
    <source>
        <dbReference type="Proteomes" id="UP000005237"/>
    </source>
</evidence>
<reference evidence="2" key="2">
    <citation type="submission" date="2022-06" db="UniProtKB">
        <authorList>
            <consortium name="EnsemblMetazoa"/>
        </authorList>
    </citation>
    <scope>IDENTIFICATION</scope>
    <source>
        <strain evidence="2">DF5081</strain>
    </source>
</reference>
<evidence type="ECO:0000313" key="2">
    <source>
        <dbReference type="EnsemblMetazoa" id="CJA14928.1"/>
    </source>
</evidence>
<dbReference type="EnsemblMetazoa" id="CJA14928.1">
    <property type="protein sequence ID" value="CJA14928.1"/>
    <property type="gene ID" value="WBGene00134132"/>
</dbReference>
<accession>A0A8R1I296</accession>